<evidence type="ECO:0000313" key="15">
    <source>
        <dbReference type="Proteomes" id="UP000434850"/>
    </source>
</evidence>
<dbReference type="InterPro" id="IPR036804">
    <property type="entry name" value="CheR_N_sf"/>
</dbReference>
<keyword evidence="5" id="KW-0808">Transferase</keyword>
<dbReference type="InterPro" id="IPR001610">
    <property type="entry name" value="PAC"/>
</dbReference>
<dbReference type="SMART" id="SM00387">
    <property type="entry name" value="HATPase_c"/>
    <property type="match status" value="1"/>
</dbReference>
<keyword evidence="8" id="KW-0378">Hydrolase</keyword>
<evidence type="ECO:0000256" key="8">
    <source>
        <dbReference type="PROSITE-ProRule" id="PRU00050"/>
    </source>
</evidence>
<keyword evidence="9" id="KW-0175">Coiled coil</keyword>
<dbReference type="OrthoDB" id="9813151at2"/>
<dbReference type="InterPro" id="IPR036097">
    <property type="entry name" value="HisK_dim/P_sf"/>
</dbReference>
<dbReference type="PRINTS" id="PR00996">
    <property type="entry name" value="CHERMTFRASE"/>
</dbReference>
<name>A0A6I4IG93_9SPHI</name>
<dbReference type="GO" id="GO:0005737">
    <property type="term" value="C:cytoplasm"/>
    <property type="evidence" value="ECO:0007669"/>
    <property type="project" value="InterPro"/>
</dbReference>
<dbReference type="Pfam" id="PF13426">
    <property type="entry name" value="PAS_9"/>
    <property type="match status" value="1"/>
</dbReference>
<dbReference type="InterPro" id="IPR000673">
    <property type="entry name" value="Sig_transdc_resp-reg_Me-estase"/>
</dbReference>
<feature type="domain" description="Histidine kinase" evidence="10">
    <location>
        <begin position="1384"/>
        <end position="1602"/>
    </location>
</feature>
<dbReference type="GO" id="GO:0008984">
    <property type="term" value="F:protein-glutamate methylesterase activity"/>
    <property type="evidence" value="ECO:0007669"/>
    <property type="project" value="InterPro"/>
</dbReference>
<dbReference type="SUPFAM" id="SSF52738">
    <property type="entry name" value="Methylesterase CheB, C-terminal domain"/>
    <property type="match status" value="1"/>
</dbReference>
<dbReference type="PANTHER" id="PTHR24422:SF27">
    <property type="entry name" value="PROTEIN-GLUTAMATE O-METHYLTRANSFERASE"/>
    <property type="match status" value="1"/>
</dbReference>
<dbReference type="SMART" id="SM00091">
    <property type="entry name" value="PAS"/>
    <property type="match status" value="4"/>
</dbReference>
<keyword evidence="4" id="KW-0489">Methyltransferase</keyword>
<protein>
    <submittedName>
        <fullName evidence="14">PAS domain S-box protein</fullName>
    </submittedName>
</protein>
<dbReference type="Gene3D" id="1.10.287.130">
    <property type="match status" value="1"/>
</dbReference>
<dbReference type="SUPFAM" id="SSF47757">
    <property type="entry name" value="Chemotaxis receptor methyltransferase CheR, N-terminal domain"/>
    <property type="match status" value="1"/>
</dbReference>
<keyword evidence="8" id="KW-0145">Chemotaxis</keyword>
<dbReference type="Pfam" id="PF08447">
    <property type="entry name" value="PAS_3"/>
    <property type="match status" value="1"/>
</dbReference>
<comment type="catalytic activity">
    <reaction evidence="1">
        <text>ATP + protein L-histidine = ADP + protein N-phospho-L-histidine.</text>
        <dbReference type="EC" id="2.7.13.3"/>
    </reaction>
</comment>
<dbReference type="InterPro" id="IPR022641">
    <property type="entry name" value="CheR_N"/>
</dbReference>
<dbReference type="SMART" id="SM00086">
    <property type="entry name" value="PAC"/>
    <property type="match status" value="3"/>
</dbReference>
<dbReference type="InterPro" id="IPR022642">
    <property type="entry name" value="CheR_C"/>
</dbReference>
<dbReference type="SUPFAM" id="SSF55785">
    <property type="entry name" value="PYP-like sensor domain (PAS domain)"/>
    <property type="match status" value="4"/>
</dbReference>
<evidence type="ECO:0000256" key="9">
    <source>
        <dbReference type="SAM" id="Coils"/>
    </source>
</evidence>
<dbReference type="FunFam" id="3.30.565.10:FF:000006">
    <property type="entry name" value="Sensor histidine kinase WalK"/>
    <property type="match status" value="1"/>
</dbReference>
<evidence type="ECO:0000259" key="11">
    <source>
        <dbReference type="PROSITE" id="PS50112"/>
    </source>
</evidence>
<gene>
    <name evidence="14" type="ORF">GO816_16080</name>
</gene>
<dbReference type="PROSITE" id="PS50109">
    <property type="entry name" value="HIS_KIN"/>
    <property type="match status" value="1"/>
</dbReference>
<proteinExistence type="predicted"/>
<dbReference type="InterPro" id="IPR050903">
    <property type="entry name" value="Bact_Chemotaxis_MeTrfase"/>
</dbReference>
<feature type="domain" description="CheB-type methylesterase" evidence="12">
    <location>
        <begin position="2"/>
        <end position="191"/>
    </location>
</feature>
<dbReference type="InterPro" id="IPR003661">
    <property type="entry name" value="HisK_dim/P_dom"/>
</dbReference>
<dbReference type="Pfam" id="PF02518">
    <property type="entry name" value="HATPase_c"/>
    <property type="match status" value="1"/>
</dbReference>
<dbReference type="Pfam" id="PF03705">
    <property type="entry name" value="CheR_N"/>
    <property type="match status" value="1"/>
</dbReference>
<dbReference type="Gene3D" id="3.30.450.20">
    <property type="entry name" value="PAS domain"/>
    <property type="match status" value="5"/>
</dbReference>
<dbReference type="Proteomes" id="UP000434850">
    <property type="component" value="Unassembled WGS sequence"/>
</dbReference>
<keyword evidence="7" id="KW-0418">Kinase</keyword>
<dbReference type="GO" id="GO:0000156">
    <property type="term" value="F:phosphorelay response regulator activity"/>
    <property type="evidence" value="ECO:0007669"/>
    <property type="project" value="InterPro"/>
</dbReference>
<evidence type="ECO:0000259" key="10">
    <source>
        <dbReference type="PROSITE" id="PS50109"/>
    </source>
</evidence>
<sequence>MGIANNYVVAIGASAGGLEAIHEFFDHMPGNSSFSFIVIQHLSPDYKSLLVELVSKHTHMKVFEAEENMSLHPNCVYIIPNNKLMTVSHNRLKLANKQQDKSPNTAIDTFLFSLASDKKEKAVAIILSGTGTDGTRGIEAIKENGGMVLVQEPETAKFDGMPKSAITSGNADSVQPPSQMPDELFGYMRQQPIKIFEGGYDNEGLLNKLFQLVHHQSGHDFNLYKTPTIIRRITRRMEHNKISNLESYVEFLRQNDEEVKLLGKDFLIGVTRFFRDKAAFEQLENHVIPQIVDEKAHEEILKVWVCACSTGEEAYSIAILIDKYLKKVNKDLDVKIFATDIDEASLDVASHNSYPETIEKDIDADILQRYFVKDGKSYSVIPSIRKQIVFARHNVVKAPPFIKNDLIACRNMLIYMNVLLQQKVLSTFHFSLNQGGFLFLGSSETVSSIKEGLHEVSGKWKLYRKIGPISQQPSNNNSYYSHNLSSDLRKPFIKADKVLRDSFKEFLTDDLGYVGVYVDKNGEIKETVGDFKKYLSLPDKKLELNILKMVPSELSFIINTALRKAVKEELPTRLKRIRIKRRNNDVYVNINVKPADTQSTVPYVLVVFNEVELEFGLNSDDIIVPHNSDEQQAVYVNELENELSEVRGNLQMAVEEMETTNEELQSSNEELLSANEELQSSNEELQSLNEELHTLNTEHQLKIKELIDLNDDLNNYFKSVDIGQIFVDQDMRIRKFNPAAVVMVNLIEADIGRPIKHISNNIKYENFLADIQEVLNNPAHLVEKEVELKDGKHCLLRVLPYIKKDKERDGVVISFVDISTITELNSIVSGVFSTSLSAIMVFGAVRNNNGQLADFKCLMANRMAGQLLNKTDAELKGQLLKKHLHFLLQDDVFERLKQVTQKGGKLQQEVYYEDKGWYILMASQVADGFAVTLTDITERRQNEQKLRRNYNELVSARENLKKLNAELEDKILERTMSLTQSEERFNLVSQATNDTIWDWNLVTNEMWRSDNFTSMFGYENNTESSNIGYWFDKVHPEDRKRVEKSVHEAINKGKHNWSAEYRFKKADDSYAIILDRGNILHDAYDTPYRMVGSIVEITRIVEAEKRLNKSESRFRKIFESDMIGMLFARFDGQIIEANDVFLNMVGYTIEDLNKGALGWDKLTPVEYMGISRKAVEQLNKNGFCPPFEKEYIRRDGSRVPVLMGAARLDDDSEANSVCYIIDLSHQKEIERNRRELQEFIRKQQEEFYGIFLNAPALISIRRGTELRYEFTNKAFDAFYQRNNMVGHPTKEAHSGLNTSRLFANDEKLYQTGESKSGKAYNVKKINLETGQLTDAWLDYLFIPIYNEREQVDGIAFFGFEVTELVKSQNATRELMQQKDEFMSIASHELKTPITSLKGSLQIMQRIAGREEDAYEKVYPFIERANKQTGRLTAIVDDLLDVTKIHAGKMQFNFTRFNAGTVIKECIEDSQSHNSTHRLVLQGNADVEIEADKHRLEQVLSNFISNAVKYSPDATEIIITQKVTEKNMLHLSVQDFGIGIPDDKKEQVFDRFFRVQESSQKFSGLGLGLYITADIIHRHGGKIGVESHENEGSVFWFEIPLSQVD</sequence>
<dbReference type="PROSITE" id="PS50123">
    <property type="entry name" value="CHER"/>
    <property type="match status" value="1"/>
</dbReference>
<dbReference type="InterPro" id="IPR035909">
    <property type="entry name" value="CheB_C"/>
</dbReference>
<dbReference type="Pfam" id="PF13596">
    <property type="entry name" value="PAS_10"/>
    <property type="match status" value="1"/>
</dbReference>
<keyword evidence="3" id="KW-0597">Phosphoprotein</keyword>
<dbReference type="InterPro" id="IPR036890">
    <property type="entry name" value="HATPase_C_sf"/>
</dbReference>
<dbReference type="InterPro" id="IPR035965">
    <property type="entry name" value="PAS-like_dom_sf"/>
</dbReference>
<evidence type="ECO:0000256" key="3">
    <source>
        <dbReference type="ARBA" id="ARBA00022553"/>
    </source>
</evidence>
<comment type="caution">
    <text evidence="14">The sequence shown here is derived from an EMBL/GenBank/DDBJ whole genome shotgun (WGS) entry which is preliminary data.</text>
</comment>
<dbReference type="NCBIfam" id="TIGR00229">
    <property type="entry name" value="sensory_box"/>
    <property type="match status" value="1"/>
</dbReference>
<evidence type="ECO:0000313" key="14">
    <source>
        <dbReference type="EMBL" id="MVN92658.1"/>
    </source>
</evidence>
<dbReference type="InterPro" id="IPR029063">
    <property type="entry name" value="SAM-dependent_MTases_sf"/>
</dbReference>
<dbReference type="SMART" id="SM00388">
    <property type="entry name" value="HisKA"/>
    <property type="match status" value="1"/>
</dbReference>
<dbReference type="Gene3D" id="1.10.155.10">
    <property type="entry name" value="Chemotaxis receptor methyltransferase CheR, N-terminal domain"/>
    <property type="match status" value="1"/>
</dbReference>
<dbReference type="GO" id="GO:0008983">
    <property type="term" value="F:protein-glutamate O-methyltransferase activity"/>
    <property type="evidence" value="ECO:0007669"/>
    <property type="project" value="UniProtKB-EC"/>
</dbReference>
<feature type="domain" description="CheR-type methyltransferase" evidence="13">
    <location>
        <begin position="206"/>
        <end position="476"/>
    </location>
</feature>
<organism evidence="14 15">
    <name type="scientific">Mucilaginibacter aquatilis</name>
    <dbReference type="NCBI Taxonomy" id="1517760"/>
    <lineage>
        <taxon>Bacteria</taxon>
        <taxon>Pseudomonadati</taxon>
        <taxon>Bacteroidota</taxon>
        <taxon>Sphingobacteriia</taxon>
        <taxon>Sphingobacteriales</taxon>
        <taxon>Sphingobacteriaceae</taxon>
        <taxon>Mucilaginibacter</taxon>
    </lineage>
</organism>
<dbReference type="SUPFAM" id="SSF55874">
    <property type="entry name" value="ATPase domain of HSP90 chaperone/DNA topoisomerase II/histidine kinase"/>
    <property type="match status" value="1"/>
</dbReference>
<dbReference type="SUPFAM" id="SSF47384">
    <property type="entry name" value="Homodimeric domain of signal transducing histidine kinase"/>
    <property type="match status" value="1"/>
</dbReference>
<dbReference type="InterPro" id="IPR005467">
    <property type="entry name" value="His_kinase_dom"/>
</dbReference>
<evidence type="ECO:0000256" key="2">
    <source>
        <dbReference type="ARBA" id="ARBA00001541"/>
    </source>
</evidence>
<evidence type="ECO:0000259" key="13">
    <source>
        <dbReference type="PROSITE" id="PS50123"/>
    </source>
</evidence>
<evidence type="ECO:0000259" key="12">
    <source>
        <dbReference type="PROSITE" id="PS50122"/>
    </source>
</evidence>
<feature type="active site" evidence="8">
    <location>
        <position position="41"/>
    </location>
</feature>
<dbReference type="Gene3D" id="3.40.50.180">
    <property type="entry name" value="Methylesterase CheB, C-terminal domain"/>
    <property type="match status" value="1"/>
</dbReference>
<dbReference type="PROSITE" id="PS50122">
    <property type="entry name" value="CHEB"/>
    <property type="match status" value="1"/>
</dbReference>
<accession>A0A6I4IG93</accession>
<feature type="coiled-coil region" evidence="9">
    <location>
        <begin position="943"/>
        <end position="973"/>
    </location>
</feature>
<evidence type="ECO:0000256" key="1">
    <source>
        <dbReference type="ARBA" id="ARBA00000085"/>
    </source>
</evidence>
<evidence type="ECO:0000256" key="7">
    <source>
        <dbReference type="ARBA" id="ARBA00022777"/>
    </source>
</evidence>
<dbReference type="Pfam" id="PF01739">
    <property type="entry name" value="CheR"/>
    <property type="match status" value="1"/>
</dbReference>
<dbReference type="Gene3D" id="3.40.50.150">
    <property type="entry name" value="Vaccinia Virus protein VP39"/>
    <property type="match status" value="1"/>
</dbReference>
<feature type="active site" evidence="8">
    <location>
        <position position="133"/>
    </location>
</feature>
<dbReference type="Pfam" id="PF01339">
    <property type="entry name" value="CheB_methylest"/>
    <property type="match status" value="1"/>
</dbReference>
<dbReference type="InterPro" id="IPR000014">
    <property type="entry name" value="PAS"/>
</dbReference>
<dbReference type="CDD" id="cd16434">
    <property type="entry name" value="CheB-CheR_fusion"/>
    <property type="match status" value="1"/>
</dbReference>
<evidence type="ECO:0000256" key="4">
    <source>
        <dbReference type="ARBA" id="ARBA00022603"/>
    </source>
</evidence>
<reference evidence="14 15" key="1">
    <citation type="submission" date="2019-12" db="EMBL/GenBank/DDBJ databases">
        <title>Mucilaginibacter sp. HME9299 genome sequencing and assembly.</title>
        <authorList>
            <person name="Kang H."/>
            <person name="Kim H."/>
            <person name="Joh K."/>
        </authorList>
    </citation>
    <scope>NUCLEOTIDE SEQUENCE [LARGE SCALE GENOMIC DNA]</scope>
    <source>
        <strain evidence="14 15">HME9299</strain>
    </source>
</reference>
<dbReference type="CDD" id="cd00082">
    <property type="entry name" value="HisKA"/>
    <property type="match status" value="1"/>
</dbReference>
<dbReference type="SMART" id="SM00138">
    <property type="entry name" value="MeTrc"/>
    <property type="match status" value="1"/>
</dbReference>
<evidence type="ECO:0000256" key="6">
    <source>
        <dbReference type="ARBA" id="ARBA00022691"/>
    </source>
</evidence>
<dbReference type="InterPro" id="IPR013655">
    <property type="entry name" value="PAS_fold_3"/>
</dbReference>
<feature type="domain" description="PAS" evidence="11">
    <location>
        <begin position="981"/>
        <end position="1053"/>
    </location>
</feature>
<comment type="catalytic activity">
    <reaction evidence="2">
        <text>L-glutamyl-[protein] + S-adenosyl-L-methionine = [protein]-L-glutamate 5-O-methyl ester + S-adenosyl-L-homocysteine</text>
        <dbReference type="Rhea" id="RHEA:24452"/>
        <dbReference type="Rhea" id="RHEA-COMP:10208"/>
        <dbReference type="Rhea" id="RHEA-COMP:10311"/>
        <dbReference type="ChEBI" id="CHEBI:29973"/>
        <dbReference type="ChEBI" id="CHEBI:57856"/>
        <dbReference type="ChEBI" id="CHEBI:59789"/>
        <dbReference type="ChEBI" id="CHEBI:82795"/>
        <dbReference type="EC" id="2.1.1.80"/>
    </reaction>
</comment>
<dbReference type="PROSITE" id="PS50112">
    <property type="entry name" value="PAS"/>
    <property type="match status" value="2"/>
</dbReference>
<keyword evidence="15" id="KW-1185">Reference proteome</keyword>
<dbReference type="GO" id="GO:0000155">
    <property type="term" value="F:phosphorelay sensor kinase activity"/>
    <property type="evidence" value="ECO:0007669"/>
    <property type="project" value="InterPro"/>
</dbReference>
<evidence type="ECO:0000256" key="5">
    <source>
        <dbReference type="ARBA" id="ARBA00022679"/>
    </source>
</evidence>
<feature type="domain" description="PAS" evidence="11">
    <location>
        <begin position="1110"/>
        <end position="1152"/>
    </location>
</feature>
<dbReference type="PANTHER" id="PTHR24422">
    <property type="entry name" value="CHEMOTAXIS PROTEIN METHYLTRANSFERASE"/>
    <property type="match status" value="1"/>
</dbReference>
<dbReference type="InterPro" id="IPR003594">
    <property type="entry name" value="HATPase_dom"/>
</dbReference>
<dbReference type="Gene3D" id="3.30.565.10">
    <property type="entry name" value="Histidine kinase-like ATPase, C-terminal domain"/>
    <property type="match status" value="1"/>
</dbReference>
<dbReference type="SUPFAM" id="SSF53335">
    <property type="entry name" value="S-adenosyl-L-methionine-dependent methyltransferases"/>
    <property type="match status" value="1"/>
</dbReference>
<feature type="coiled-coil region" evidence="9">
    <location>
        <begin position="636"/>
        <end position="705"/>
    </location>
</feature>
<dbReference type="InterPro" id="IPR000780">
    <property type="entry name" value="CheR_MeTrfase"/>
</dbReference>
<dbReference type="CDD" id="cd00130">
    <property type="entry name" value="PAS"/>
    <property type="match status" value="3"/>
</dbReference>
<dbReference type="Pfam" id="PF00512">
    <property type="entry name" value="HisKA"/>
    <property type="match status" value="1"/>
</dbReference>
<feature type="active site" evidence="8">
    <location>
        <position position="14"/>
    </location>
</feature>
<dbReference type="GO" id="GO:0032259">
    <property type="term" value="P:methylation"/>
    <property type="evidence" value="ECO:0007669"/>
    <property type="project" value="UniProtKB-KW"/>
</dbReference>
<dbReference type="EMBL" id="WQLA01000007">
    <property type="protein sequence ID" value="MVN92658.1"/>
    <property type="molecule type" value="Genomic_DNA"/>
</dbReference>
<keyword evidence="6" id="KW-0949">S-adenosyl-L-methionine</keyword>
<dbReference type="GO" id="GO:0006935">
    <property type="term" value="P:chemotaxis"/>
    <property type="evidence" value="ECO:0007669"/>
    <property type="project" value="UniProtKB-UniRule"/>
</dbReference>